<protein>
    <submittedName>
        <fullName evidence="8">Inner membrane protein YbiR</fullName>
    </submittedName>
</protein>
<keyword evidence="5 6" id="KW-0472">Membrane</keyword>
<dbReference type="AlphaFoldDB" id="A0A3B1BXA0"/>
<dbReference type="InterPro" id="IPR051475">
    <property type="entry name" value="Diverse_Ion_Transporter"/>
</dbReference>
<keyword evidence="3 6" id="KW-0812">Transmembrane</keyword>
<feature type="transmembrane region" description="Helical" evidence="6">
    <location>
        <begin position="161"/>
        <end position="180"/>
    </location>
</feature>
<dbReference type="PANTHER" id="PTHR43568:SF1">
    <property type="entry name" value="P PROTEIN"/>
    <property type="match status" value="1"/>
</dbReference>
<feature type="transmembrane region" description="Helical" evidence="6">
    <location>
        <begin position="308"/>
        <end position="333"/>
    </location>
</feature>
<evidence type="ECO:0000256" key="4">
    <source>
        <dbReference type="ARBA" id="ARBA00022989"/>
    </source>
</evidence>
<keyword evidence="4 6" id="KW-1133">Transmembrane helix</keyword>
<sequence>MVKSVLNKNNYIFLPFLILLMFSAFIYPSQIKNYFEFIDWRTITVLISLLITTTAIKESSFFIKTTERLIYKIDSEKKLALTLIILSSILSMFFTNDIALFIVVPLTLTFQTYLQNNLQKLIIFEAISVNVGASLTPIGSPQNLFLWHQWNISFVSFVGKMLPLFSLLFILLILFSLIIFPSRKLSIKEFDRGTVLNKKLFYISIPLLLLCVISVELSFSFFAMLVIFFIYLFFFKEILLKVDWLLILLFIIMFIDFHIVSQIPFVSSFITQFDLNNPGSIFTLSLFSAQMISNVPASIFMSKFSHDWFAIAYGVNVGANGFIIGSLANIIALRFINTKKIWIDFHKYSIPYFAVTAVLAYIIFF</sequence>
<organism evidence="8">
    <name type="scientific">hydrothermal vent metagenome</name>
    <dbReference type="NCBI Taxonomy" id="652676"/>
    <lineage>
        <taxon>unclassified sequences</taxon>
        <taxon>metagenomes</taxon>
        <taxon>ecological metagenomes</taxon>
    </lineage>
</organism>
<keyword evidence="2" id="KW-0813">Transport</keyword>
<dbReference type="GO" id="GO:0055085">
    <property type="term" value="P:transmembrane transport"/>
    <property type="evidence" value="ECO:0007669"/>
    <property type="project" value="InterPro"/>
</dbReference>
<evidence type="ECO:0000256" key="2">
    <source>
        <dbReference type="ARBA" id="ARBA00022448"/>
    </source>
</evidence>
<evidence type="ECO:0000256" key="6">
    <source>
        <dbReference type="SAM" id="Phobius"/>
    </source>
</evidence>
<feature type="transmembrane region" description="Helical" evidence="6">
    <location>
        <begin position="12"/>
        <end position="28"/>
    </location>
</feature>
<gene>
    <name evidence="8" type="ORF">MNBD_IGNAVI01-1942</name>
</gene>
<dbReference type="GO" id="GO:0016020">
    <property type="term" value="C:membrane"/>
    <property type="evidence" value="ECO:0007669"/>
    <property type="project" value="UniProtKB-SubCell"/>
</dbReference>
<accession>A0A3B1BXA0</accession>
<comment type="subcellular location">
    <subcellularLocation>
        <location evidence="1">Membrane</location>
        <topology evidence="1">Multi-pass membrane protein</topology>
    </subcellularLocation>
</comment>
<feature type="transmembrane region" description="Helical" evidence="6">
    <location>
        <begin position="40"/>
        <end position="58"/>
    </location>
</feature>
<proteinExistence type="predicted"/>
<dbReference type="Pfam" id="PF03600">
    <property type="entry name" value="CitMHS"/>
    <property type="match status" value="1"/>
</dbReference>
<dbReference type="PANTHER" id="PTHR43568">
    <property type="entry name" value="P PROTEIN"/>
    <property type="match status" value="1"/>
</dbReference>
<evidence type="ECO:0000256" key="5">
    <source>
        <dbReference type="ARBA" id="ARBA00023136"/>
    </source>
</evidence>
<feature type="domain" description="Citrate transporter-like" evidence="7">
    <location>
        <begin position="22"/>
        <end position="302"/>
    </location>
</feature>
<name>A0A3B1BXA0_9ZZZZ</name>
<dbReference type="InterPro" id="IPR004680">
    <property type="entry name" value="Cit_transptr-like_dom"/>
</dbReference>
<feature type="transmembrane region" description="Helical" evidence="6">
    <location>
        <begin position="281"/>
        <end position="302"/>
    </location>
</feature>
<reference evidence="8" key="1">
    <citation type="submission" date="2018-06" db="EMBL/GenBank/DDBJ databases">
        <authorList>
            <person name="Zhirakovskaya E."/>
        </authorList>
    </citation>
    <scope>NUCLEOTIDE SEQUENCE</scope>
</reference>
<evidence type="ECO:0000313" key="8">
    <source>
        <dbReference type="EMBL" id="VAX15310.1"/>
    </source>
</evidence>
<feature type="transmembrane region" description="Helical" evidence="6">
    <location>
        <begin position="200"/>
        <end position="233"/>
    </location>
</feature>
<evidence type="ECO:0000259" key="7">
    <source>
        <dbReference type="Pfam" id="PF03600"/>
    </source>
</evidence>
<feature type="transmembrane region" description="Helical" evidence="6">
    <location>
        <begin position="345"/>
        <end position="364"/>
    </location>
</feature>
<evidence type="ECO:0000256" key="1">
    <source>
        <dbReference type="ARBA" id="ARBA00004141"/>
    </source>
</evidence>
<evidence type="ECO:0000256" key="3">
    <source>
        <dbReference type="ARBA" id="ARBA00022692"/>
    </source>
</evidence>
<feature type="transmembrane region" description="Helical" evidence="6">
    <location>
        <begin position="79"/>
        <end position="104"/>
    </location>
</feature>
<feature type="transmembrane region" description="Helical" evidence="6">
    <location>
        <begin position="245"/>
        <end position="269"/>
    </location>
</feature>
<dbReference type="EMBL" id="UOGD01000015">
    <property type="protein sequence ID" value="VAX15310.1"/>
    <property type="molecule type" value="Genomic_DNA"/>
</dbReference>